<dbReference type="Proteomes" id="UP001311799">
    <property type="component" value="Unassembled WGS sequence"/>
</dbReference>
<keyword evidence="2" id="KW-1185">Reference proteome</keyword>
<gene>
    <name evidence="1" type="ORF">RS030_223462</name>
</gene>
<comment type="caution">
    <text evidence="1">The sequence shown here is derived from an EMBL/GenBank/DDBJ whole genome shotgun (WGS) entry which is preliminary data.</text>
</comment>
<reference evidence="1 2" key="1">
    <citation type="submission" date="2023-10" db="EMBL/GenBank/DDBJ databases">
        <title>Comparative genomics analysis reveals potential genetic determinants of host preference in Cryptosporidium xiaoi.</title>
        <authorList>
            <person name="Xiao L."/>
            <person name="Li J."/>
        </authorList>
    </citation>
    <scope>NUCLEOTIDE SEQUENCE [LARGE SCALE GENOMIC DNA]</scope>
    <source>
        <strain evidence="1 2">52996</strain>
    </source>
</reference>
<dbReference type="EMBL" id="JAWDEY010000014">
    <property type="protein sequence ID" value="KAK6589140.1"/>
    <property type="molecule type" value="Genomic_DNA"/>
</dbReference>
<organism evidence="1 2">
    <name type="scientific">Cryptosporidium xiaoi</name>
    <dbReference type="NCBI Taxonomy" id="659607"/>
    <lineage>
        <taxon>Eukaryota</taxon>
        <taxon>Sar</taxon>
        <taxon>Alveolata</taxon>
        <taxon>Apicomplexa</taxon>
        <taxon>Conoidasida</taxon>
        <taxon>Coccidia</taxon>
        <taxon>Eucoccidiorida</taxon>
        <taxon>Eimeriorina</taxon>
        <taxon>Cryptosporidiidae</taxon>
        <taxon>Cryptosporidium</taxon>
    </lineage>
</organism>
<name>A0AAV9XWJ2_9CRYT</name>
<accession>A0AAV9XWJ2</accession>
<evidence type="ECO:0000313" key="2">
    <source>
        <dbReference type="Proteomes" id="UP001311799"/>
    </source>
</evidence>
<protein>
    <submittedName>
        <fullName evidence="1">Uncharacterized protein</fullName>
    </submittedName>
</protein>
<dbReference type="AlphaFoldDB" id="A0AAV9XWJ2"/>
<evidence type="ECO:0000313" key="1">
    <source>
        <dbReference type="EMBL" id="KAK6589140.1"/>
    </source>
</evidence>
<sequence>MEKNNTYTEELSDSIDSSDIIGELESVALSETEEKLEPEECERGEKVDFESVNILVELLDLTLVIWLREMYSKYKLPYLMSLYYLEVSDYLTNEAEELINKEVNSESKLCNDLENN</sequence>
<proteinExistence type="predicted"/>